<dbReference type="Proteomes" id="UP000598467">
    <property type="component" value="Unassembled WGS sequence"/>
</dbReference>
<feature type="signal peptide" evidence="2">
    <location>
        <begin position="1"/>
        <end position="33"/>
    </location>
</feature>
<dbReference type="RefSeq" id="WP_190290301.1">
    <property type="nucleotide sequence ID" value="NZ_JABFCZ010000005.1"/>
</dbReference>
<protein>
    <submittedName>
        <fullName evidence="4">BMP family ABC transporter substrate-binding protein</fullName>
    </submittedName>
</protein>
<dbReference type="Pfam" id="PF02608">
    <property type="entry name" value="Bmp"/>
    <property type="match status" value="1"/>
</dbReference>
<feature type="chain" id="PRO_5037759906" evidence="2">
    <location>
        <begin position="34"/>
        <end position="370"/>
    </location>
</feature>
<comment type="caution">
    <text evidence="4">The sequence shown here is derived from an EMBL/GenBank/DDBJ whole genome shotgun (WGS) entry which is preliminary data.</text>
</comment>
<dbReference type="PANTHER" id="PTHR43208:SF1">
    <property type="entry name" value="ABC TRANSPORTER SUBSTRATE-BINDING PROTEIN"/>
    <property type="match status" value="1"/>
</dbReference>
<reference evidence="4" key="1">
    <citation type="submission" date="2020-05" db="EMBL/GenBank/DDBJ databases">
        <title>Identification of trans-AT polyketide cluster in two marine bacteria, producers of a novel glutaramide-containing polyketide sesbanimide D and analogs.</title>
        <authorList>
            <person name="Kacar D."/>
            <person name="Rodriguez P."/>
            <person name="Canedo L."/>
            <person name="Gonzalez E."/>
            <person name="Galan B."/>
            <person name="De La Calle F."/>
            <person name="Garcia J.L."/>
        </authorList>
    </citation>
    <scope>NUCLEOTIDE SEQUENCE</scope>
    <source>
        <strain evidence="4">PHM038</strain>
    </source>
</reference>
<dbReference type="PROSITE" id="PS51318">
    <property type="entry name" value="TAT"/>
    <property type="match status" value="1"/>
</dbReference>
<dbReference type="GO" id="GO:0005886">
    <property type="term" value="C:plasma membrane"/>
    <property type="evidence" value="ECO:0007669"/>
    <property type="project" value="InterPro"/>
</dbReference>
<proteinExistence type="predicted"/>
<evidence type="ECO:0000313" key="4">
    <source>
        <dbReference type="EMBL" id="MBD1545622.1"/>
    </source>
</evidence>
<sequence>MSKFELNRRSLLKSSAAGLLGLSAAGLPRLASAAGLTAGIVYVGPRDDFGWNQAHAVAAAALKEVPGVTVVEEENVPETIAVQKSMESMINLDGAELIFATSFGYYKPFVLDLAAKYPDVQFRHAAPLWTDADPKNAGSYFGYLDQAHYIDGVAAGLSTTTNKLGFVAAKPIGTVLRNINSFLLGAKKVNPDATVQVIFTGEWSMPVREAEAANALVDAGCDVLTCHVDGPKVVIETAESRGIKCCGHNASQAPLAPKGFITGAEYKWATIYKMFANDLAEGKTLPNFTGGGFDVDFVQSTPYGAGASEAAIAAADAARADVKAGKPIFTGPINKQDGTPLLAAGASLDNYDPSLDQTDYLIEGVVGSIT</sequence>
<dbReference type="PANTHER" id="PTHR43208">
    <property type="entry name" value="ABC TRANSPORTER SUBSTRATE-BINDING PROTEIN"/>
    <property type="match status" value="1"/>
</dbReference>
<evidence type="ECO:0000256" key="1">
    <source>
        <dbReference type="ARBA" id="ARBA00022729"/>
    </source>
</evidence>
<dbReference type="InterPro" id="IPR006311">
    <property type="entry name" value="TAT_signal"/>
</dbReference>
<evidence type="ECO:0000259" key="3">
    <source>
        <dbReference type="Pfam" id="PF02608"/>
    </source>
</evidence>
<dbReference type="InterPro" id="IPR052910">
    <property type="entry name" value="ABC-Purine-Binding"/>
</dbReference>
<evidence type="ECO:0000256" key="2">
    <source>
        <dbReference type="SAM" id="SignalP"/>
    </source>
</evidence>
<name>A0A926NQQ6_9HYPH</name>
<evidence type="ECO:0000313" key="5">
    <source>
        <dbReference type="Proteomes" id="UP000598467"/>
    </source>
</evidence>
<gene>
    <name evidence="4" type="ORF">HK439_05070</name>
</gene>
<keyword evidence="1 2" id="KW-0732">Signal</keyword>
<accession>A0A926NQQ6</accession>
<dbReference type="AlphaFoldDB" id="A0A926NQQ6"/>
<dbReference type="Gene3D" id="3.40.50.2300">
    <property type="match status" value="2"/>
</dbReference>
<feature type="domain" description="ABC transporter substrate-binding protein PnrA-like" evidence="3">
    <location>
        <begin position="38"/>
        <end position="286"/>
    </location>
</feature>
<dbReference type="InterPro" id="IPR003760">
    <property type="entry name" value="PnrA-like"/>
</dbReference>
<dbReference type="EMBL" id="JABFCZ010000005">
    <property type="protein sequence ID" value="MBD1545622.1"/>
    <property type="molecule type" value="Genomic_DNA"/>
</dbReference>
<dbReference type="CDD" id="cd19963">
    <property type="entry name" value="PBP1_BMP-like"/>
    <property type="match status" value="1"/>
</dbReference>
<organism evidence="4 5">
    <name type="scientific">Roseibium aggregatum</name>
    <dbReference type="NCBI Taxonomy" id="187304"/>
    <lineage>
        <taxon>Bacteria</taxon>
        <taxon>Pseudomonadati</taxon>
        <taxon>Pseudomonadota</taxon>
        <taxon>Alphaproteobacteria</taxon>
        <taxon>Hyphomicrobiales</taxon>
        <taxon>Stappiaceae</taxon>
        <taxon>Roseibium</taxon>
    </lineage>
</organism>